<dbReference type="PROSITE" id="PS50011">
    <property type="entry name" value="PROTEIN_KINASE_DOM"/>
    <property type="match status" value="1"/>
</dbReference>
<evidence type="ECO:0000256" key="2">
    <source>
        <dbReference type="ARBA" id="ARBA00022679"/>
    </source>
</evidence>
<evidence type="ECO:0000313" key="11">
    <source>
        <dbReference type="EMBL" id="KAF1945424.1"/>
    </source>
</evidence>
<reference evidence="11" key="1">
    <citation type="journal article" date="2020" name="Stud. Mycol.">
        <title>101 Dothideomycetes genomes: a test case for predicting lifestyles and emergence of pathogens.</title>
        <authorList>
            <person name="Haridas S."/>
            <person name="Albert R."/>
            <person name="Binder M."/>
            <person name="Bloem J."/>
            <person name="Labutti K."/>
            <person name="Salamov A."/>
            <person name="Andreopoulos B."/>
            <person name="Baker S."/>
            <person name="Barry K."/>
            <person name="Bills G."/>
            <person name="Bluhm B."/>
            <person name="Cannon C."/>
            <person name="Castanera R."/>
            <person name="Culley D."/>
            <person name="Daum C."/>
            <person name="Ezra D."/>
            <person name="Gonzalez J."/>
            <person name="Henrissat B."/>
            <person name="Kuo A."/>
            <person name="Liang C."/>
            <person name="Lipzen A."/>
            <person name="Lutzoni F."/>
            <person name="Magnuson J."/>
            <person name="Mondo S."/>
            <person name="Nolan M."/>
            <person name="Ohm R."/>
            <person name="Pangilinan J."/>
            <person name="Park H.-J."/>
            <person name="Ramirez L."/>
            <person name="Alfaro M."/>
            <person name="Sun H."/>
            <person name="Tritt A."/>
            <person name="Yoshinaga Y."/>
            <person name="Zwiers L.-H."/>
            <person name="Turgeon B."/>
            <person name="Goodwin S."/>
            <person name="Spatafora J."/>
            <person name="Crous P."/>
            <person name="Grigoriev I."/>
        </authorList>
    </citation>
    <scope>NUCLEOTIDE SEQUENCE</scope>
    <source>
        <strain evidence="11">CBS 161.51</strain>
    </source>
</reference>
<keyword evidence="3 8" id="KW-0547">Nucleotide-binding</keyword>
<feature type="compositionally biased region" description="Basic and acidic residues" evidence="9">
    <location>
        <begin position="360"/>
        <end position="373"/>
    </location>
</feature>
<keyword evidence="5 8" id="KW-0067">ATP-binding</keyword>
<dbReference type="SMART" id="SM00220">
    <property type="entry name" value="S_TKc"/>
    <property type="match status" value="1"/>
</dbReference>
<feature type="compositionally biased region" description="Basic and acidic residues" evidence="9">
    <location>
        <begin position="329"/>
        <end position="353"/>
    </location>
</feature>
<protein>
    <submittedName>
        <fullName evidence="11">Serine/threonine-protein kinase crk1</fullName>
    </submittedName>
</protein>
<dbReference type="GO" id="GO:0045944">
    <property type="term" value="P:positive regulation of transcription by RNA polymerase II"/>
    <property type="evidence" value="ECO:0007669"/>
    <property type="project" value="TreeGrafter"/>
</dbReference>
<feature type="region of interest" description="Disordered" evidence="9">
    <location>
        <begin position="324"/>
        <end position="373"/>
    </location>
</feature>
<dbReference type="EMBL" id="ML976009">
    <property type="protein sequence ID" value="KAF1945424.1"/>
    <property type="molecule type" value="Genomic_DNA"/>
</dbReference>
<dbReference type="InterPro" id="IPR017441">
    <property type="entry name" value="Protein_kinase_ATP_BS"/>
</dbReference>
<evidence type="ECO:0000256" key="1">
    <source>
        <dbReference type="ARBA" id="ARBA00022527"/>
    </source>
</evidence>
<dbReference type="SUPFAM" id="SSF56112">
    <property type="entry name" value="Protein kinase-like (PK-like)"/>
    <property type="match status" value="1"/>
</dbReference>
<evidence type="ECO:0000256" key="8">
    <source>
        <dbReference type="PROSITE-ProRule" id="PRU10141"/>
    </source>
</evidence>
<evidence type="ECO:0000256" key="7">
    <source>
        <dbReference type="ARBA" id="ARBA00048367"/>
    </source>
</evidence>
<dbReference type="OrthoDB" id="1732493at2759"/>
<sequence>MTSSATADGGQDLAEQMNDAVREKFVMGGFLGEGTYAMVHKAHYRHDPSQVFAVKKIKLNAEYHNGIAPDAIREMQFLSELTHPNILKLIDVFSSKDQNLSFVLELAPRGDLEKLWKNKDITYTAADIKAWTNMLCQGIWFCHENFVLHRDIKGSNALIAADGTIKLADFGLARRFADPGTRMTTQMITRMYRPLELLYGCSHYGGTADMWSIGVVMAELVKRDWYLGSETDIQQVSVICEKFGTPTEETWPGVSALPYYVAPEKQNNMVGTTANRIARPRSWWRQEFMLLGDDGAEFIKGLLTLDPQKRFNSRRALEDKYWTNMPRPTKKENLPKEGGGEKAVGDDLKRKGGETPTNGRADKVARKLDFGAM</sequence>
<comment type="catalytic activity">
    <reaction evidence="7">
        <text>L-seryl-[protein] + ATP = O-phospho-L-seryl-[protein] + ADP + H(+)</text>
        <dbReference type="Rhea" id="RHEA:17989"/>
        <dbReference type="Rhea" id="RHEA-COMP:9863"/>
        <dbReference type="Rhea" id="RHEA-COMP:11604"/>
        <dbReference type="ChEBI" id="CHEBI:15378"/>
        <dbReference type="ChEBI" id="CHEBI:29999"/>
        <dbReference type="ChEBI" id="CHEBI:30616"/>
        <dbReference type="ChEBI" id="CHEBI:83421"/>
        <dbReference type="ChEBI" id="CHEBI:456216"/>
        <dbReference type="EC" id="2.7.11.22"/>
    </reaction>
</comment>
<evidence type="ECO:0000256" key="3">
    <source>
        <dbReference type="ARBA" id="ARBA00022741"/>
    </source>
</evidence>
<feature type="domain" description="Protein kinase" evidence="10">
    <location>
        <begin position="25"/>
        <end position="322"/>
    </location>
</feature>
<feature type="binding site" evidence="8">
    <location>
        <position position="56"/>
    </location>
    <ligand>
        <name>ATP</name>
        <dbReference type="ChEBI" id="CHEBI:30616"/>
    </ligand>
</feature>
<dbReference type="InterPro" id="IPR000719">
    <property type="entry name" value="Prot_kinase_dom"/>
</dbReference>
<keyword evidence="1" id="KW-0723">Serine/threonine-protein kinase</keyword>
<dbReference type="GO" id="GO:0070985">
    <property type="term" value="C:transcription factor TFIIK complex"/>
    <property type="evidence" value="ECO:0007669"/>
    <property type="project" value="TreeGrafter"/>
</dbReference>
<dbReference type="Proteomes" id="UP000800038">
    <property type="component" value="Unassembled WGS sequence"/>
</dbReference>
<evidence type="ECO:0000256" key="9">
    <source>
        <dbReference type="SAM" id="MobiDB-lite"/>
    </source>
</evidence>
<dbReference type="GO" id="GO:0005737">
    <property type="term" value="C:cytoplasm"/>
    <property type="evidence" value="ECO:0007669"/>
    <property type="project" value="TreeGrafter"/>
</dbReference>
<accession>A0A6A5T0C4</accession>
<organism evidence="11 12">
    <name type="scientific">Clathrospora elynae</name>
    <dbReference type="NCBI Taxonomy" id="706981"/>
    <lineage>
        <taxon>Eukaryota</taxon>
        <taxon>Fungi</taxon>
        <taxon>Dikarya</taxon>
        <taxon>Ascomycota</taxon>
        <taxon>Pezizomycotina</taxon>
        <taxon>Dothideomycetes</taxon>
        <taxon>Pleosporomycetidae</taxon>
        <taxon>Pleosporales</taxon>
        <taxon>Diademaceae</taxon>
        <taxon>Clathrospora</taxon>
    </lineage>
</organism>
<dbReference type="PANTHER" id="PTHR24056:SF0">
    <property type="entry name" value="CYCLIN-DEPENDENT KINASE 7"/>
    <property type="match status" value="1"/>
</dbReference>
<dbReference type="GO" id="GO:0004693">
    <property type="term" value="F:cyclin-dependent protein serine/threonine kinase activity"/>
    <property type="evidence" value="ECO:0007669"/>
    <property type="project" value="UniProtKB-EC"/>
</dbReference>
<evidence type="ECO:0000313" key="12">
    <source>
        <dbReference type="Proteomes" id="UP000800038"/>
    </source>
</evidence>
<evidence type="ECO:0000256" key="4">
    <source>
        <dbReference type="ARBA" id="ARBA00022777"/>
    </source>
</evidence>
<comment type="catalytic activity">
    <reaction evidence="6">
        <text>L-threonyl-[protein] + ATP = O-phospho-L-threonyl-[protein] + ADP + H(+)</text>
        <dbReference type="Rhea" id="RHEA:46608"/>
        <dbReference type="Rhea" id="RHEA-COMP:11060"/>
        <dbReference type="Rhea" id="RHEA-COMP:11605"/>
        <dbReference type="ChEBI" id="CHEBI:15378"/>
        <dbReference type="ChEBI" id="CHEBI:30013"/>
        <dbReference type="ChEBI" id="CHEBI:30616"/>
        <dbReference type="ChEBI" id="CHEBI:61977"/>
        <dbReference type="ChEBI" id="CHEBI:456216"/>
        <dbReference type="EC" id="2.7.11.22"/>
    </reaction>
</comment>
<dbReference type="Gene3D" id="1.10.510.10">
    <property type="entry name" value="Transferase(Phosphotransferase) domain 1"/>
    <property type="match status" value="1"/>
</dbReference>
<dbReference type="PANTHER" id="PTHR24056">
    <property type="entry name" value="CELL DIVISION PROTEIN KINASE"/>
    <property type="match status" value="1"/>
</dbReference>
<name>A0A6A5T0C4_9PLEO</name>
<keyword evidence="4 11" id="KW-0418">Kinase</keyword>
<evidence type="ECO:0000256" key="5">
    <source>
        <dbReference type="ARBA" id="ARBA00022840"/>
    </source>
</evidence>
<evidence type="ECO:0000259" key="10">
    <source>
        <dbReference type="PROSITE" id="PS50011"/>
    </source>
</evidence>
<evidence type="ECO:0000256" key="6">
    <source>
        <dbReference type="ARBA" id="ARBA00047811"/>
    </source>
</evidence>
<dbReference type="GO" id="GO:0005524">
    <property type="term" value="F:ATP binding"/>
    <property type="evidence" value="ECO:0007669"/>
    <property type="project" value="UniProtKB-UniRule"/>
</dbReference>
<dbReference type="PROSITE" id="PS00107">
    <property type="entry name" value="PROTEIN_KINASE_ATP"/>
    <property type="match status" value="1"/>
</dbReference>
<dbReference type="Pfam" id="PF00069">
    <property type="entry name" value="Pkinase"/>
    <property type="match status" value="1"/>
</dbReference>
<keyword evidence="12" id="KW-1185">Reference proteome</keyword>
<keyword evidence="2" id="KW-0808">Transferase</keyword>
<dbReference type="InterPro" id="IPR050108">
    <property type="entry name" value="CDK"/>
</dbReference>
<dbReference type="InterPro" id="IPR011009">
    <property type="entry name" value="Kinase-like_dom_sf"/>
</dbReference>
<proteinExistence type="predicted"/>
<gene>
    <name evidence="11" type="ORF">EJ02DRAFT_338347</name>
</gene>
<dbReference type="GO" id="GO:0008353">
    <property type="term" value="F:RNA polymerase II CTD heptapeptide repeat kinase activity"/>
    <property type="evidence" value="ECO:0007669"/>
    <property type="project" value="TreeGrafter"/>
</dbReference>
<dbReference type="AlphaFoldDB" id="A0A6A5T0C4"/>
<dbReference type="Gene3D" id="3.30.200.20">
    <property type="entry name" value="Phosphorylase Kinase, domain 1"/>
    <property type="match status" value="1"/>
</dbReference>